<evidence type="ECO:0000256" key="2">
    <source>
        <dbReference type="ARBA" id="ARBA00004873"/>
    </source>
</evidence>
<dbReference type="SUPFAM" id="SSF56322">
    <property type="entry name" value="ADC synthase"/>
    <property type="match status" value="1"/>
</dbReference>
<reference evidence="18" key="1">
    <citation type="submission" date="2017-05" db="EMBL/GenBank/DDBJ databases">
        <authorList>
            <person name="Varghese N."/>
            <person name="Submissions S."/>
        </authorList>
    </citation>
    <scope>NUCLEOTIDE SEQUENCE</scope>
    <source>
        <strain evidence="18">DSM 45262</strain>
    </source>
</reference>
<evidence type="ECO:0000256" key="15">
    <source>
        <dbReference type="RuleBase" id="RU364045"/>
    </source>
</evidence>
<comment type="function">
    <text evidence="13 15">Part of a heterotetrameric complex that catalyzes the two-step biosynthesis of anthranilate, an intermediate in the biosynthesis of L-tryptophan. In the first step, the glutamine-binding beta subunit (TrpG) of anthranilate synthase (AS) provides the glutamine amidotransferase activity which generates ammonia as a substrate that, along with chorismate, is used in the second step, catalyzed by the large alpha subunit of AS (TrpE) to produce anthranilate. In the absence of TrpG, TrpE can synthesize anthranilate directly from chorismate and high concentrations of ammonia.</text>
</comment>
<comment type="caution">
    <text evidence="18">The sequence shown here is derived from an EMBL/GenBank/DDBJ whole genome shotgun (WGS) entry which is preliminary data.</text>
</comment>
<dbReference type="Pfam" id="PF00425">
    <property type="entry name" value="Chorismate_bind"/>
    <property type="match status" value="1"/>
</dbReference>
<comment type="pathway">
    <text evidence="2 15">Amino-acid biosynthesis; L-tryptophan biosynthesis; L-tryptophan from chorismate: step 1/5.</text>
</comment>
<evidence type="ECO:0000256" key="1">
    <source>
        <dbReference type="ARBA" id="ARBA00001946"/>
    </source>
</evidence>
<name>A0AA46AFL8_9BACL</name>
<evidence type="ECO:0000313" key="18">
    <source>
        <dbReference type="EMBL" id="SMP20543.1"/>
    </source>
</evidence>
<evidence type="ECO:0000256" key="6">
    <source>
        <dbReference type="ARBA" id="ARBA00020653"/>
    </source>
</evidence>
<evidence type="ECO:0000256" key="10">
    <source>
        <dbReference type="ARBA" id="ARBA00022842"/>
    </source>
</evidence>
<organism evidence="18 19">
    <name type="scientific">Laceyella tengchongensis</name>
    <dbReference type="NCBI Taxonomy" id="574699"/>
    <lineage>
        <taxon>Bacteria</taxon>
        <taxon>Bacillati</taxon>
        <taxon>Bacillota</taxon>
        <taxon>Bacilli</taxon>
        <taxon>Bacillales</taxon>
        <taxon>Thermoactinomycetaceae</taxon>
        <taxon>Laceyella</taxon>
    </lineage>
</organism>
<evidence type="ECO:0000256" key="7">
    <source>
        <dbReference type="ARBA" id="ARBA00022605"/>
    </source>
</evidence>
<dbReference type="GO" id="GO:0046872">
    <property type="term" value="F:metal ion binding"/>
    <property type="evidence" value="ECO:0007669"/>
    <property type="project" value="UniProtKB-KW"/>
</dbReference>
<keyword evidence="8 15" id="KW-0479">Metal-binding</keyword>
<keyword evidence="12 15" id="KW-0456">Lyase</keyword>
<dbReference type="InterPro" id="IPR005256">
    <property type="entry name" value="Anth_synth_I_PabB"/>
</dbReference>
<keyword evidence="9 15" id="KW-0822">Tryptophan biosynthesis</keyword>
<proteinExistence type="inferred from homology"/>
<accession>A0AA46AFL8</accession>
<dbReference type="InterPro" id="IPR019999">
    <property type="entry name" value="Anth_synth_I-like"/>
</dbReference>
<evidence type="ECO:0000256" key="14">
    <source>
        <dbReference type="ARBA" id="ARBA00047683"/>
    </source>
</evidence>
<evidence type="ECO:0000256" key="9">
    <source>
        <dbReference type="ARBA" id="ARBA00022822"/>
    </source>
</evidence>
<dbReference type="InterPro" id="IPR015890">
    <property type="entry name" value="Chorismate_C"/>
</dbReference>
<evidence type="ECO:0000256" key="3">
    <source>
        <dbReference type="ARBA" id="ARBA00009562"/>
    </source>
</evidence>
<comment type="subunit">
    <text evidence="4 15">Heterotetramer consisting of two non-identical subunits: a beta subunit (TrpG) and a large alpha subunit (TrpE).</text>
</comment>
<dbReference type="PANTHER" id="PTHR11236:SF48">
    <property type="entry name" value="ISOCHORISMATE SYNTHASE MENF"/>
    <property type="match status" value="1"/>
</dbReference>
<dbReference type="GO" id="GO:0000162">
    <property type="term" value="P:L-tryptophan biosynthetic process"/>
    <property type="evidence" value="ECO:0007669"/>
    <property type="project" value="UniProtKB-KW"/>
</dbReference>
<comment type="catalytic activity">
    <reaction evidence="14 15">
        <text>chorismate + L-glutamine = anthranilate + pyruvate + L-glutamate + H(+)</text>
        <dbReference type="Rhea" id="RHEA:21732"/>
        <dbReference type="ChEBI" id="CHEBI:15361"/>
        <dbReference type="ChEBI" id="CHEBI:15378"/>
        <dbReference type="ChEBI" id="CHEBI:16567"/>
        <dbReference type="ChEBI" id="CHEBI:29748"/>
        <dbReference type="ChEBI" id="CHEBI:29985"/>
        <dbReference type="ChEBI" id="CHEBI:58359"/>
        <dbReference type="EC" id="4.1.3.27"/>
    </reaction>
</comment>
<gene>
    <name evidence="15" type="primary">trpE</name>
    <name evidence="18" type="ORF">SAMN06265361_103393</name>
</gene>
<dbReference type="EMBL" id="FXTU01000003">
    <property type="protein sequence ID" value="SMP20543.1"/>
    <property type="molecule type" value="Genomic_DNA"/>
</dbReference>
<comment type="cofactor">
    <cofactor evidence="1 15">
        <name>Mg(2+)</name>
        <dbReference type="ChEBI" id="CHEBI:18420"/>
    </cofactor>
</comment>
<dbReference type="PRINTS" id="PR00095">
    <property type="entry name" value="ANTSNTHASEI"/>
</dbReference>
<sequence length="508" mass="57712">MIYPTYEECQSFSSSYSFIPICKTVVADTETPIRLFERVKDDPYAFLLESVEGGERWARYSMIGAEPMCVLKCKGNRVAIEDEQGRRTLDITHPMQFLKEWFSQFQAPKYAHLPPFLGGAVGYVGYEAVRFIEPTRPITHPTAETQHYDFHLMVADRLIIFDHLKQTVTFVQHLALTDGALEEVPLSERYRRAVEELETWCVETLQGHAGGELSFKHVLSPDSQSSEEYANIGKEEYMELVRQAQEYIREGDIFQVVLSRKFTQPHAPDPFRVYRILRVLNPSPYMYYLRLGEEQVVGTSPERIIRVTDRLAEICPIAGTRPRGRHEREDQELMDELLNDEKEIAEHVMLLDLGRNDLGRVAEYGAVRVRERMVIEKYSHVMHLVSHLEATLKEGVHALEAFQACFPAGTLSGAPKIRAMELIRQFEPEPRGIYGGAILYLSFTGNLDSCIAIRTIHFQDQCATVQAGAGIVADSNPVGEYLETSHKAKGMLTALAMAKQSESMEGLR</sequence>
<evidence type="ECO:0000259" key="17">
    <source>
        <dbReference type="Pfam" id="PF04715"/>
    </source>
</evidence>
<comment type="similarity">
    <text evidence="3 15">Belongs to the anthranilate synthase component I family.</text>
</comment>
<evidence type="ECO:0000256" key="5">
    <source>
        <dbReference type="ARBA" id="ARBA00012266"/>
    </source>
</evidence>
<feature type="domain" description="Chorismate-utilising enzyme C-terminal" evidence="16">
    <location>
        <begin position="234"/>
        <end position="487"/>
    </location>
</feature>
<keyword evidence="7 15" id="KW-0028">Amino-acid biosynthesis</keyword>
<evidence type="ECO:0000256" key="13">
    <source>
        <dbReference type="ARBA" id="ARBA00025634"/>
    </source>
</evidence>
<evidence type="ECO:0000256" key="12">
    <source>
        <dbReference type="ARBA" id="ARBA00023239"/>
    </source>
</evidence>
<keyword evidence="10 15" id="KW-0460">Magnesium</keyword>
<evidence type="ECO:0000256" key="8">
    <source>
        <dbReference type="ARBA" id="ARBA00022723"/>
    </source>
</evidence>
<evidence type="ECO:0000256" key="4">
    <source>
        <dbReference type="ARBA" id="ARBA00011575"/>
    </source>
</evidence>
<dbReference type="Pfam" id="PF04715">
    <property type="entry name" value="Anth_synt_I_N"/>
    <property type="match status" value="1"/>
</dbReference>
<dbReference type="InterPro" id="IPR006805">
    <property type="entry name" value="Anth_synth_I_N"/>
</dbReference>
<evidence type="ECO:0000313" key="19">
    <source>
        <dbReference type="Proteomes" id="UP001157946"/>
    </source>
</evidence>
<evidence type="ECO:0000256" key="11">
    <source>
        <dbReference type="ARBA" id="ARBA00023141"/>
    </source>
</evidence>
<protein>
    <recommendedName>
        <fullName evidence="6 15">Anthranilate synthase component 1</fullName>
        <ecNumber evidence="5 15">4.1.3.27</ecNumber>
    </recommendedName>
</protein>
<dbReference type="GO" id="GO:0004049">
    <property type="term" value="F:anthranilate synthase activity"/>
    <property type="evidence" value="ECO:0007669"/>
    <property type="project" value="UniProtKB-EC"/>
</dbReference>
<dbReference type="InterPro" id="IPR005801">
    <property type="entry name" value="ADC_synthase"/>
</dbReference>
<dbReference type="AlphaFoldDB" id="A0AA46AFL8"/>
<keyword evidence="19" id="KW-1185">Reference proteome</keyword>
<evidence type="ECO:0000259" key="16">
    <source>
        <dbReference type="Pfam" id="PF00425"/>
    </source>
</evidence>
<dbReference type="PANTHER" id="PTHR11236">
    <property type="entry name" value="AMINOBENZOATE/ANTHRANILATE SYNTHASE"/>
    <property type="match status" value="1"/>
</dbReference>
<dbReference type="EC" id="4.1.3.27" evidence="5 15"/>
<dbReference type="NCBIfam" id="TIGR00564">
    <property type="entry name" value="trpE_most"/>
    <property type="match status" value="1"/>
</dbReference>
<dbReference type="Proteomes" id="UP001157946">
    <property type="component" value="Unassembled WGS sequence"/>
</dbReference>
<dbReference type="RefSeq" id="WP_194830557.1">
    <property type="nucleotide sequence ID" value="NZ_FXTU01000003.1"/>
</dbReference>
<keyword evidence="11 15" id="KW-0057">Aromatic amino acid biosynthesis</keyword>
<dbReference type="Gene3D" id="3.60.120.10">
    <property type="entry name" value="Anthranilate synthase"/>
    <property type="match status" value="1"/>
</dbReference>
<feature type="domain" description="Anthranilate synthase component I N-terminal" evidence="17">
    <location>
        <begin position="28"/>
        <end position="169"/>
    </location>
</feature>